<organism evidence="2 4">
    <name type="scientific">Puccinia coronata f. sp. avenae</name>
    <dbReference type="NCBI Taxonomy" id="200324"/>
    <lineage>
        <taxon>Eukaryota</taxon>
        <taxon>Fungi</taxon>
        <taxon>Dikarya</taxon>
        <taxon>Basidiomycota</taxon>
        <taxon>Pucciniomycotina</taxon>
        <taxon>Pucciniomycetes</taxon>
        <taxon>Pucciniales</taxon>
        <taxon>Pucciniaceae</taxon>
        <taxon>Puccinia</taxon>
    </lineage>
</organism>
<evidence type="ECO:0000313" key="4">
    <source>
        <dbReference type="Proteomes" id="UP000235392"/>
    </source>
</evidence>
<protein>
    <submittedName>
        <fullName evidence="2">Uncharacterized protein</fullName>
    </submittedName>
</protein>
<gene>
    <name evidence="1" type="ORF">PCANC_19464</name>
    <name evidence="2" type="ORF">PCASD_15224</name>
</gene>
<keyword evidence="3" id="KW-1185">Reference proteome</keyword>
<dbReference type="Proteomes" id="UP000235388">
    <property type="component" value="Unassembled WGS sequence"/>
</dbReference>
<sequence length="67" mass="7333">MLTPFQAVPTTGRVHSYTIFLQVKGYMGQSPDQLLPSRKAKALLRLVQTVIKSDVSIAESLDNFAPG</sequence>
<dbReference type="Proteomes" id="UP000235392">
    <property type="component" value="Unassembled WGS sequence"/>
</dbReference>
<dbReference type="AlphaFoldDB" id="A0A2N5T1E3"/>
<evidence type="ECO:0000313" key="2">
    <source>
        <dbReference type="EMBL" id="PLW19312.1"/>
    </source>
</evidence>
<comment type="caution">
    <text evidence="2">The sequence shown here is derived from an EMBL/GenBank/DDBJ whole genome shotgun (WGS) entry which is preliminary data.</text>
</comment>
<accession>A0A2N5T1E3</accession>
<evidence type="ECO:0000313" key="3">
    <source>
        <dbReference type="Proteomes" id="UP000235388"/>
    </source>
</evidence>
<dbReference type="EMBL" id="PGCJ01001037">
    <property type="protein sequence ID" value="PLW11016.1"/>
    <property type="molecule type" value="Genomic_DNA"/>
</dbReference>
<dbReference type="EMBL" id="PGCI01000716">
    <property type="protein sequence ID" value="PLW19312.1"/>
    <property type="molecule type" value="Genomic_DNA"/>
</dbReference>
<reference evidence="3 4" key="1">
    <citation type="submission" date="2017-11" db="EMBL/GenBank/DDBJ databases">
        <title>De novo assembly and phasing of dikaryotic genomes from two isolates of Puccinia coronata f. sp. avenae, the causal agent of oat crown rust.</title>
        <authorList>
            <person name="Miller M.E."/>
            <person name="Zhang Y."/>
            <person name="Omidvar V."/>
            <person name="Sperschneider J."/>
            <person name="Schwessinger B."/>
            <person name="Raley C."/>
            <person name="Palmer J.M."/>
            <person name="Garnica D."/>
            <person name="Upadhyaya N."/>
            <person name="Rathjen J."/>
            <person name="Taylor J.M."/>
            <person name="Park R.F."/>
            <person name="Dodds P.N."/>
            <person name="Hirsch C.D."/>
            <person name="Kianian S.F."/>
            <person name="Figueroa M."/>
        </authorList>
    </citation>
    <scope>NUCLEOTIDE SEQUENCE [LARGE SCALE GENOMIC DNA]</scope>
    <source>
        <strain evidence="1">12NC29</strain>
        <strain evidence="2">12SD80</strain>
    </source>
</reference>
<proteinExistence type="predicted"/>
<name>A0A2N5T1E3_9BASI</name>
<evidence type="ECO:0000313" key="1">
    <source>
        <dbReference type="EMBL" id="PLW11016.1"/>
    </source>
</evidence>